<dbReference type="PANTHER" id="PTHR21240">
    <property type="entry name" value="2-AMINO-3-CARBOXYLMUCONATE-6-SEMIALDEHYDE DECARBOXYLASE"/>
    <property type="match status" value="1"/>
</dbReference>
<keyword evidence="3 8" id="KW-0210">Decarboxylase</keyword>
<comment type="caution">
    <text evidence="10">The sequence shown here is derived from an EMBL/GenBank/DDBJ whole genome shotgun (WGS) entry which is preliminary data.</text>
</comment>
<evidence type="ECO:0000256" key="8">
    <source>
        <dbReference type="RuleBase" id="RU366045"/>
    </source>
</evidence>
<feature type="domain" description="Amidohydrolase-related" evidence="9">
    <location>
        <begin position="4"/>
        <end position="317"/>
    </location>
</feature>
<dbReference type="Pfam" id="PF04909">
    <property type="entry name" value="Amidohydro_2"/>
    <property type="match status" value="1"/>
</dbReference>
<evidence type="ECO:0000313" key="10">
    <source>
        <dbReference type="EMBL" id="GAT23330.1"/>
    </source>
</evidence>
<evidence type="ECO:0000256" key="1">
    <source>
        <dbReference type="ARBA" id="ARBA00005871"/>
    </source>
</evidence>
<organism evidence="10 11">
    <name type="scientific">Aspergillus kawachii</name>
    <name type="common">White koji mold</name>
    <name type="synonym">Aspergillus awamori var. kawachi</name>
    <dbReference type="NCBI Taxonomy" id="1069201"/>
    <lineage>
        <taxon>Eukaryota</taxon>
        <taxon>Fungi</taxon>
        <taxon>Dikarya</taxon>
        <taxon>Ascomycota</taxon>
        <taxon>Pezizomycotina</taxon>
        <taxon>Eurotiomycetes</taxon>
        <taxon>Eurotiomycetidae</taxon>
        <taxon>Eurotiales</taxon>
        <taxon>Aspergillaceae</taxon>
        <taxon>Aspergillus</taxon>
        <taxon>Aspergillus subgen. Circumdati</taxon>
    </lineage>
</organism>
<keyword evidence="10" id="KW-0378">Hydrolase</keyword>
<evidence type="ECO:0000256" key="2">
    <source>
        <dbReference type="ARBA" id="ARBA00022723"/>
    </source>
</evidence>
<proteinExistence type="inferred from homology"/>
<dbReference type="GO" id="GO:0005829">
    <property type="term" value="C:cytosol"/>
    <property type="evidence" value="ECO:0007669"/>
    <property type="project" value="TreeGrafter"/>
</dbReference>
<dbReference type="EMBL" id="BCWF01000017">
    <property type="protein sequence ID" value="GAT23330.1"/>
    <property type="molecule type" value="Genomic_DNA"/>
</dbReference>
<dbReference type="GO" id="GO:0019748">
    <property type="term" value="P:secondary metabolic process"/>
    <property type="evidence" value="ECO:0007669"/>
    <property type="project" value="TreeGrafter"/>
</dbReference>
<comment type="catalytic activity">
    <reaction evidence="6">
        <text>6-methylsalicylate + H(+) = 3-methylphenol + CO2</text>
        <dbReference type="Rhea" id="RHEA:23112"/>
        <dbReference type="ChEBI" id="CHEBI:15378"/>
        <dbReference type="ChEBI" id="CHEBI:16526"/>
        <dbReference type="ChEBI" id="CHEBI:17231"/>
        <dbReference type="ChEBI" id="CHEBI:36658"/>
        <dbReference type="EC" id="4.1.1.52"/>
    </reaction>
    <physiologicalReaction direction="left-to-right" evidence="6">
        <dbReference type="Rhea" id="RHEA:23113"/>
    </physiologicalReaction>
</comment>
<dbReference type="GO" id="GO:0046872">
    <property type="term" value="F:metal ion binding"/>
    <property type="evidence" value="ECO:0007669"/>
    <property type="project" value="UniProtKB-KW"/>
</dbReference>
<dbReference type="InterPro" id="IPR006680">
    <property type="entry name" value="Amidohydro-rel"/>
</dbReference>
<keyword evidence="4" id="KW-0862">Zinc</keyword>
<evidence type="ECO:0000256" key="6">
    <source>
        <dbReference type="ARBA" id="ARBA00036832"/>
    </source>
</evidence>
<evidence type="ECO:0000259" key="9">
    <source>
        <dbReference type="Pfam" id="PF04909"/>
    </source>
</evidence>
<dbReference type="InterPro" id="IPR032465">
    <property type="entry name" value="ACMSD"/>
</dbReference>
<dbReference type="Proteomes" id="UP000075230">
    <property type="component" value="Unassembled WGS sequence"/>
</dbReference>
<evidence type="ECO:0000313" key="11">
    <source>
        <dbReference type="Proteomes" id="UP000075230"/>
    </source>
</evidence>
<comment type="similarity">
    <text evidence="1">Belongs to the metallo-dependent hydrolases superfamily. ACMSD family.</text>
</comment>
<dbReference type="SUPFAM" id="SSF51556">
    <property type="entry name" value="Metallo-dependent hydrolases"/>
    <property type="match status" value="1"/>
</dbReference>
<dbReference type="GO" id="GO:0016787">
    <property type="term" value="F:hydrolase activity"/>
    <property type="evidence" value="ECO:0007669"/>
    <property type="project" value="UniProtKB-KW"/>
</dbReference>
<reference evidence="10 11" key="1">
    <citation type="journal article" date="2016" name="DNA Res.">
        <title>Genome sequence of Aspergillus luchuensis NBRC 4314.</title>
        <authorList>
            <person name="Yamada O."/>
            <person name="Machida M."/>
            <person name="Hosoyama A."/>
            <person name="Goto M."/>
            <person name="Takahashi T."/>
            <person name="Futagami T."/>
            <person name="Yamagata Y."/>
            <person name="Takeuchi M."/>
            <person name="Kobayashi T."/>
            <person name="Koike H."/>
            <person name="Abe K."/>
            <person name="Asai K."/>
            <person name="Arita M."/>
            <person name="Fujita N."/>
            <person name="Fukuda K."/>
            <person name="Higa K."/>
            <person name="Horikawa H."/>
            <person name="Ishikawa T."/>
            <person name="Jinno K."/>
            <person name="Kato Y."/>
            <person name="Kirimura K."/>
            <person name="Mizutani O."/>
            <person name="Nakasone K."/>
            <person name="Sano M."/>
            <person name="Shiraishi Y."/>
            <person name="Tsukahara M."/>
            <person name="Gomi K."/>
        </authorList>
    </citation>
    <scope>NUCLEOTIDE SEQUENCE [LARGE SCALE GENOMIC DNA]</scope>
    <source>
        <strain evidence="10 11">RIB 2604</strain>
    </source>
</reference>
<keyword evidence="5 8" id="KW-0456">Lyase</keyword>
<keyword evidence="2" id="KW-0479">Metal-binding</keyword>
<evidence type="ECO:0000256" key="5">
    <source>
        <dbReference type="ARBA" id="ARBA00023239"/>
    </source>
</evidence>
<dbReference type="AlphaFoldDB" id="A0A146FB51"/>
<sequence length="320" mass="35700">MSKIDTHHHFVPQFYAEAVERAGGDPSGWPTPKWSAEASLASMNKNGTQKAILSLTAPGAVIAPNDNSRRALARQANEYTAQLRDEQPERFGFFAALPCLLDTEGTLEEIRYSLDVLKAEGVTLFTRYGTGNHYLGHPDFRPIWEELNRRRAVVFIHPTHPADTHRVNPQLPQPAIDYPHETTRTAVDLLTTGTKAAFPDCKVILSHAGGTLPYLISRLTTVTKSPEVEYKPYGRGPDEMVEDFKSFYFDLALSSSPAVLTLLLSLVPHDHIVYAAGSDLPYANNNKIAGFKEALDEYPLDQDLRDRIYYANAQKLLARH</sequence>
<dbReference type="GO" id="GO:0047596">
    <property type="term" value="F:6-methylsalicylate decarboxylase activity"/>
    <property type="evidence" value="ECO:0007669"/>
    <property type="project" value="UniProtKB-EC"/>
</dbReference>
<evidence type="ECO:0000256" key="3">
    <source>
        <dbReference type="ARBA" id="ARBA00022793"/>
    </source>
</evidence>
<evidence type="ECO:0000256" key="7">
    <source>
        <dbReference type="ARBA" id="ARBA00038889"/>
    </source>
</evidence>
<reference evidence="11" key="2">
    <citation type="submission" date="2016-02" db="EMBL/GenBank/DDBJ databases">
        <title>Genome sequencing of Aspergillus luchuensis NBRC 4314.</title>
        <authorList>
            <person name="Yamada O."/>
        </authorList>
    </citation>
    <scope>NUCLEOTIDE SEQUENCE [LARGE SCALE GENOMIC DNA]</scope>
    <source>
        <strain evidence="11">RIB 2604</strain>
    </source>
</reference>
<protein>
    <recommendedName>
        <fullName evidence="7">6-methylsalicylate decarboxylase</fullName>
        <ecNumber evidence="7">4.1.1.52</ecNumber>
    </recommendedName>
</protein>
<gene>
    <name evidence="10" type="ORF">RIB2604_01704680</name>
</gene>
<evidence type="ECO:0000256" key="4">
    <source>
        <dbReference type="ARBA" id="ARBA00022833"/>
    </source>
</evidence>
<dbReference type="InterPro" id="IPR032466">
    <property type="entry name" value="Metal_Hydrolase"/>
</dbReference>
<dbReference type="PANTHER" id="PTHR21240:SF29">
    <property type="entry name" value="AMIDOHYDROLASE-RELATED DOMAIN-CONTAINING PROTEIN"/>
    <property type="match status" value="1"/>
</dbReference>
<dbReference type="EC" id="4.1.1.52" evidence="7"/>
<name>A0A146FB51_ASPKA</name>
<accession>A0A146FB51</accession>
<dbReference type="Gene3D" id="3.20.20.140">
    <property type="entry name" value="Metal-dependent hydrolases"/>
    <property type="match status" value="1"/>
</dbReference>
<dbReference type="VEuPathDB" id="FungiDB:ASPFODRAFT_129248"/>